<evidence type="ECO:0000313" key="2">
    <source>
        <dbReference type="Proteomes" id="UP001497535"/>
    </source>
</evidence>
<reference evidence="1" key="1">
    <citation type="submission" date="2023-11" db="EMBL/GenBank/DDBJ databases">
        <authorList>
            <person name="Poullet M."/>
        </authorList>
    </citation>
    <scope>NUCLEOTIDE SEQUENCE</scope>
    <source>
        <strain evidence="1">E1834</strain>
    </source>
</reference>
<name>A0ACB0ZHR3_MELEN</name>
<proteinExistence type="predicted"/>
<sequence>MTKNYSKTRTKIYKINYRANRTICLPNFISKSHEHPHSLSFVNLGLRIRRYLKTRKPLNIFESKSSFRQLSFPFQ</sequence>
<dbReference type="Proteomes" id="UP001497535">
    <property type="component" value="Unassembled WGS sequence"/>
</dbReference>
<evidence type="ECO:0000313" key="1">
    <source>
        <dbReference type="EMBL" id="CAK5078089.1"/>
    </source>
</evidence>
<keyword evidence="2" id="KW-1185">Reference proteome</keyword>
<dbReference type="EMBL" id="CAVMJV010000035">
    <property type="protein sequence ID" value="CAK5078089.1"/>
    <property type="molecule type" value="Genomic_DNA"/>
</dbReference>
<comment type="caution">
    <text evidence="1">The sequence shown here is derived from an EMBL/GenBank/DDBJ whole genome shotgun (WGS) entry which is preliminary data.</text>
</comment>
<protein>
    <submittedName>
        <fullName evidence="1">Uncharacterized protein</fullName>
    </submittedName>
</protein>
<accession>A0ACB0ZHR3</accession>
<gene>
    <name evidence="1" type="ORF">MENTE1834_LOCUS25128</name>
</gene>
<organism evidence="1 2">
    <name type="scientific">Meloidogyne enterolobii</name>
    <name type="common">Root-knot nematode worm</name>
    <name type="synonym">Meloidogyne mayaguensis</name>
    <dbReference type="NCBI Taxonomy" id="390850"/>
    <lineage>
        <taxon>Eukaryota</taxon>
        <taxon>Metazoa</taxon>
        <taxon>Ecdysozoa</taxon>
        <taxon>Nematoda</taxon>
        <taxon>Chromadorea</taxon>
        <taxon>Rhabditida</taxon>
        <taxon>Tylenchina</taxon>
        <taxon>Tylenchomorpha</taxon>
        <taxon>Tylenchoidea</taxon>
        <taxon>Meloidogynidae</taxon>
        <taxon>Meloidogyninae</taxon>
        <taxon>Meloidogyne</taxon>
    </lineage>
</organism>